<evidence type="ECO:0000256" key="1">
    <source>
        <dbReference type="SAM" id="MobiDB-lite"/>
    </source>
</evidence>
<reference evidence="3 4" key="1">
    <citation type="submission" date="2018-01" db="EMBL/GenBank/DDBJ databases">
        <authorList>
            <person name="Gaut B.S."/>
            <person name="Morton B.R."/>
            <person name="Clegg M.T."/>
            <person name="Duvall M.R."/>
        </authorList>
    </citation>
    <scope>NUCLEOTIDE SEQUENCE [LARGE SCALE GENOMIC DNA]</scope>
    <source>
        <strain evidence="3">GP69</strain>
    </source>
</reference>
<dbReference type="AlphaFoldDB" id="A0A2K4ZNY5"/>
<evidence type="ECO:0000256" key="2">
    <source>
        <dbReference type="SAM" id="Phobius"/>
    </source>
</evidence>
<feature type="transmembrane region" description="Helical" evidence="2">
    <location>
        <begin position="9"/>
        <end position="30"/>
    </location>
</feature>
<name>A0A2K4ZNY5_9FIRM</name>
<keyword evidence="4" id="KW-1185">Reference proteome</keyword>
<dbReference type="InterPro" id="IPR046680">
    <property type="entry name" value="DUF6550"/>
</dbReference>
<organism evidence="3 4">
    <name type="scientific">Acetatifactor muris</name>
    <dbReference type="NCBI Taxonomy" id="879566"/>
    <lineage>
        <taxon>Bacteria</taxon>
        <taxon>Bacillati</taxon>
        <taxon>Bacillota</taxon>
        <taxon>Clostridia</taxon>
        <taxon>Lachnospirales</taxon>
        <taxon>Lachnospiraceae</taxon>
        <taxon>Acetatifactor</taxon>
    </lineage>
</organism>
<gene>
    <name evidence="3" type="ORF">AMURIS_04928</name>
</gene>
<dbReference type="Pfam" id="PF20187">
    <property type="entry name" value="DUF6550"/>
    <property type="match status" value="1"/>
</dbReference>
<proteinExistence type="predicted"/>
<feature type="region of interest" description="Disordered" evidence="1">
    <location>
        <begin position="40"/>
        <end position="189"/>
    </location>
</feature>
<keyword evidence="2" id="KW-1133">Transmembrane helix</keyword>
<evidence type="ECO:0000313" key="4">
    <source>
        <dbReference type="Proteomes" id="UP000236311"/>
    </source>
</evidence>
<sequence length="189" mass="20093">MKKFLKSKGFLVTALSISCIAILAVCWFVGRDTKTAFLPDEPSPDAVQEEWTDTPDTAGSSWEHADSGIPSQSSTEEKLEDYPKVAEESDQEVVVDFVPTETKEETPPPPPEGKTVITDPGESHPVNPAPETAPSSTDTGKDSTPPAGTTNENGAVYDPVFGWVVPGQVNQTTVDSSGDPNKMVGNMGN</sequence>
<dbReference type="PROSITE" id="PS51257">
    <property type="entry name" value="PROKAR_LIPOPROTEIN"/>
    <property type="match status" value="1"/>
</dbReference>
<protein>
    <submittedName>
        <fullName evidence="3">Uncharacterized protein</fullName>
    </submittedName>
</protein>
<feature type="compositionally biased region" description="Basic and acidic residues" evidence="1">
    <location>
        <begin position="75"/>
        <end position="87"/>
    </location>
</feature>
<dbReference type="OrthoDB" id="2666372at2"/>
<evidence type="ECO:0000313" key="3">
    <source>
        <dbReference type="EMBL" id="SOY32170.1"/>
    </source>
</evidence>
<feature type="compositionally biased region" description="Polar residues" evidence="1">
    <location>
        <begin position="168"/>
        <end position="179"/>
    </location>
</feature>
<dbReference type="RefSeq" id="WP_103242134.1">
    <property type="nucleotide sequence ID" value="NZ_JANJZD010000046.1"/>
</dbReference>
<dbReference type="Proteomes" id="UP000236311">
    <property type="component" value="Unassembled WGS sequence"/>
</dbReference>
<keyword evidence="2" id="KW-0812">Transmembrane</keyword>
<accession>A0A2K4ZNY5</accession>
<dbReference type="EMBL" id="OFSM01000041">
    <property type="protein sequence ID" value="SOY32170.1"/>
    <property type="molecule type" value="Genomic_DNA"/>
</dbReference>
<keyword evidence="2" id="KW-0472">Membrane</keyword>